<reference evidence="3" key="1">
    <citation type="submission" date="2020-03" db="EMBL/GenBank/DDBJ databases">
        <title>Draft sequencing of Paenibacilllus sp. S3N08.</title>
        <authorList>
            <person name="Kim D.-U."/>
        </authorList>
    </citation>
    <scope>NUCLEOTIDE SEQUENCE</scope>
    <source>
        <strain evidence="3">S3N08</strain>
    </source>
</reference>
<gene>
    <name evidence="3" type="ORF">G9U52_26015</name>
</gene>
<dbReference type="PANTHER" id="PTHR44103">
    <property type="entry name" value="PROPROTEIN CONVERTASE P"/>
    <property type="match status" value="1"/>
</dbReference>
<dbReference type="SUPFAM" id="SSF52317">
    <property type="entry name" value="Class I glutamine amidotransferase-like"/>
    <property type="match status" value="1"/>
</dbReference>
<dbReference type="RefSeq" id="WP_166153579.1">
    <property type="nucleotide sequence ID" value="NZ_JAAOIW010000011.1"/>
</dbReference>
<keyword evidence="2" id="KW-1133">Transmembrane helix</keyword>
<dbReference type="Proteomes" id="UP001165962">
    <property type="component" value="Unassembled WGS sequence"/>
</dbReference>
<comment type="caution">
    <text evidence="3">The sequence shown here is derived from an EMBL/GenBank/DDBJ whole genome shotgun (WGS) entry which is preliminary data.</text>
</comment>
<dbReference type="InterPro" id="IPR013517">
    <property type="entry name" value="FG-GAP"/>
</dbReference>
<accession>A0ABX0JDE6</accession>
<keyword evidence="4" id="KW-1185">Reference proteome</keyword>
<keyword evidence="2" id="KW-0472">Membrane</keyword>
<keyword evidence="2" id="KW-0812">Transmembrane</keyword>
<organism evidence="3 4">
    <name type="scientific">Paenibacillus agricola</name>
    <dbReference type="NCBI Taxonomy" id="2716264"/>
    <lineage>
        <taxon>Bacteria</taxon>
        <taxon>Bacillati</taxon>
        <taxon>Bacillota</taxon>
        <taxon>Bacilli</taxon>
        <taxon>Bacillales</taxon>
        <taxon>Paenibacillaceae</taxon>
        <taxon>Paenibacillus</taxon>
    </lineage>
</organism>
<keyword evidence="1" id="KW-0732">Signal</keyword>
<evidence type="ECO:0000313" key="3">
    <source>
        <dbReference type="EMBL" id="NHN33274.1"/>
    </source>
</evidence>
<dbReference type="Gene3D" id="2.130.10.130">
    <property type="entry name" value="Integrin alpha, N-terminal"/>
    <property type="match status" value="2"/>
</dbReference>
<evidence type="ECO:0000256" key="2">
    <source>
        <dbReference type="SAM" id="Phobius"/>
    </source>
</evidence>
<dbReference type="EMBL" id="JAAOIW010000011">
    <property type="protein sequence ID" value="NHN33274.1"/>
    <property type="molecule type" value="Genomic_DNA"/>
</dbReference>
<protein>
    <submittedName>
        <fullName evidence="3">VCBS repeat-containing protein</fullName>
    </submittedName>
</protein>
<evidence type="ECO:0000313" key="4">
    <source>
        <dbReference type="Proteomes" id="UP001165962"/>
    </source>
</evidence>
<evidence type="ECO:0000256" key="1">
    <source>
        <dbReference type="ARBA" id="ARBA00022729"/>
    </source>
</evidence>
<sequence length="1053" mass="119372">MTVKNKIYVSIVIILFVIIALFFGIRRNENVRLIYATNGTEFDNAAYLNFQQSYIANLQLDSKSLDLLNLQQLQSYDAIYLDPSLRKSTMLKQAQSNLISYVKTGGNLFVENELIDDFPLDFLGAAETVDIPSMDNPIFSYPEISGNLQGFQKVIQLFDENFNKHIGMKELPGFQWGKGIIPSTAQPIITIKDTALYTINRFGKGSVLCLSNFLPNRFFITGFDLQSGFDSTQGFELLAKERKQIVPPEGAKYFDFKQSQPAEPYFNFAFAAANHQLRNEYISFISKEKLGYSIAKVFGPYGRPAMAYQNHFEALSAIRDREGIQWAELLKKYNQIPSFSLIRSSFDWWQWKESVVAHLNTGTTDVPKFDVQLPNSFYSSGTHLLSGGEILSQATYPQAKELAQPIELPYRAYPTFTDLNGDGLQDLIAGSADGFLYRYINQGPEGSNQAETQNLSAADTFSKPDKIMLESGTPLKTEGYSSVYAHDLNKDGGLPDLLIGNNTGYVQYSLSRGDGSFAPTASLISEGKPLKVASFSAPAMGDVDMDGIEDLIVGDGEGKVYLFRGMKESPLSFQQGIEIVRLNALYAAPNVKDINGDGILDLVVGNSEGDLLVYIHELDNNRWVEQGSITGATLNQMGSDVIVGGHNSVPLWYDINHDGKDDLIVGQLEYGISIPIDNPNFPYKQQLQEFIDYTKTNKLELYPHISVHNYLNDAQEREELRLHRSAFETLGIPWIQTGANQHTWRINNLNRVQTLRNENENGIWFNFGFKPSYDPKDPQWGDDFMWGFPFLMQEQTLKEPMVLHTPTPVLRLQGEYSNRDVYEAFVQQDMPIDYFEHVEYRFPTDQRASRVNELLEFVQYLDGIRTKYDYNFMTEPQMAKSFLTTLTSEVIVGRSWGVYLMDKLKDIWGNGKHLSLSMDGNIPSMADEYRDTLGLKFEPGEKYEEQAFQTDSDIYMKKDTRLYVGLNNRKASITVGWGAEPMHILRANVPIQLRKENDRWIVDLNSEGMQQIKLYSPSLLKIEGTDLKVEYESKEMTYTVTHYGDKTTIVVSK</sequence>
<name>A0ABX0JDE6_9BACL</name>
<dbReference type="InterPro" id="IPR029062">
    <property type="entry name" value="Class_I_gatase-like"/>
</dbReference>
<dbReference type="PANTHER" id="PTHR44103:SF1">
    <property type="entry name" value="PROPROTEIN CONVERTASE P"/>
    <property type="match status" value="1"/>
</dbReference>
<dbReference type="InterPro" id="IPR028994">
    <property type="entry name" value="Integrin_alpha_N"/>
</dbReference>
<feature type="transmembrane region" description="Helical" evidence="2">
    <location>
        <begin position="7"/>
        <end position="25"/>
    </location>
</feature>
<dbReference type="Pfam" id="PF13517">
    <property type="entry name" value="FG-GAP_3"/>
    <property type="match status" value="1"/>
</dbReference>
<dbReference type="SUPFAM" id="SSF69318">
    <property type="entry name" value="Integrin alpha N-terminal domain"/>
    <property type="match status" value="1"/>
</dbReference>
<proteinExistence type="predicted"/>